<accession>A0ABQ6LRU6</accession>
<feature type="domain" description="Pyrroline-5-carboxylate reductase catalytic N-terminal" evidence="2">
    <location>
        <begin position="3"/>
        <end position="92"/>
    </location>
</feature>
<gene>
    <name evidence="3" type="ORF">LNKW23_36200</name>
</gene>
<organism evidence="3 4">
    <name type="scientific">Paralimibaculum aggregatum</name>
    <dbReference type="NCBI Taxonomy" id="3036245"/>
    <lineage>
        <taxon>Bacteria</taxon>
        <taxon>Pseudomonadati</taxon>
        <taxon>Pseudomonadota</taxon>
        <taxon>Alphaproteobacteria</taxon>
        <taxon>Rhodobacterales</taxon>
        <taxon>Paracoccaceae</taxon>
        <taxon>Paralimibaculum</taxon>
    </lineage>
</organism>
<dbReference type="RefSeq" id="WP_285673451.1">
    <property type="nucleotide sequence ID" value="NZ_BSYI01000035.1"/>
</dbReference>
<dbReference type="Gene3D" id="3.40.50.720">
    <property type="entry name" value="NAD(P)-binding Rossmann-like Domain"/>
    <property type="match status" value="1"/>
</dbReference>
<evidence type="ECO:0000313" key="4">
    <source>
        <dbReference type="Proteomes" id="UP001239909"/>
    </source>
</evidence>
<comment type="caution">
    <text evidence="3">The sequence shown here is derived from an EMBL/GenBank/DDBJ whole genome shotgun (WGS) entry which is preliminary data.</text>
</comment>
<evidence type="ECO:0000313" key="3">
    <source>
        <dbReference type="EMBL" id="GMG84404.1"/>
    </source>
</evidence>
<dbReference type="Pfam" id="PF03807">
    <property type="entry name" value="F420_oxidored"/>
    <property type="match status" value="1"/>
</dbReference>
<evidence type="ECO:0000256" key="1">
    <source>
        <dbReference type="ARBA" id="ARBA00005525"/>
    </source>
</evidence>
<keyword evidence="4" id="KW-1185">Reference proteome</keyword>
<proteinExistence type="inferred from homology"/>
<dbReference type="InterPro" id="IPR028939">
    <property type="entry name" value="P5C_Rdtase_cat_N"/>
</dbReference>
<protein>
    <submittedName>
        <fullName evidence="3">Pyrroline-5-carboxylate reductase</fullName>
    </submittedName>
</protein>
<dbReference type="PANTHER" id="PTHR11645:SF13">
    <property type="entry name" value="PYRROLINE-5-CARBOXYLATE REDUCTASE CATALYTIC N-TERMINAL DOMAIN-CONTAINING PROTEIN"/>
    <property type="match status" value="1"/>
</dbReference>
<evidence type="ECO:0000259" key="2">
    <source>
        <dbReference type="Pfam" id="PF03807"/>
    </source>
</evidence>
<comment type="similarity">
    <text evidence="1">Belongs to the pyrroline-5-carboxylate reductase family.</text>
</comment>
<dbReference type="SUPFAM" id="SSF51735">
    <property type="entry name" value="NAD(P)-binding Rossmann-fold domains"/>
    <property type="match status" value="1"/>
</dbReference>
<dbReference type="PANTHER" id="PTHR11645">
    <property type="entry name" value="PYRROLINE-5-CARBOXYLATE REDUCTASE"/>
    <property type="match status" value="1"/>
</dbReference>
<dbReference type="InterPro" id="IPR036291">
    <property type="entry name" value="NAD(P)-bd_dom_sf"/>
</dbReference>
<dbReference type="Proteomes" id="UP001239909">
    <property type="component" value="Unassembled WGS sequence"/>
</dbReference>
<name>A0ABQ6LRU6_9RHOB</name>
<dbReference type="EMBL" id="BSYI01000035">
    <property type="protein sequence ID" value="GMG84404.1"/>
    <property type="molecule type" value="Genomic_DNA"/>
</dbReference>
<reference evidence="3 4" key="1">
    <citation type="submission" date="2023-04" db="EMBL/GenBank/DDBJ databases">
        <title>Marinoamorphus aggregata gen. nov., sp. Nov., isolate from tissue of brittle star Ophioplocus japonicus.</title>
        <authorList>
            <person name="Kawano K."/>
            <person name="Sawayama S."/>
            <person name="Nakagawa S."/>
        </authorList>
    </citation>
    <scope>NUCLEOTIDE SEQUENCE [LARGE SCALE GENOMIC DNA]</scope>
    <source>
        <strain evidence="3 4">NKW23</strain>
    </source>
</reference>
<sequence>MARIGFIGTGHIAAPMARRLAGEGHEVLVSRRSAAVSAALVAGSPRIAAAENQAVVDGAETVFLCLRPQHAEAAVAPLAFRPEQRIVSVMAGVPAAALAAWCAPARDISITIPLGYLEAGGCPLAVYPHGATLAPLFAPANPVIPVASEAALNSHFAVCAMIPGLLAMLEAGSGWLAERTGDADGAERYTAQLMAGFLAAMAPGAGRLAAEKQALATPGSLSLMMVEALETGGATAALTGAMDAIERRLAGPG</sequence>